<evidence type="ECO:0000256" key="1">
    <source>
        <dbReference type="SAM" id="Phobius"/>
    </source>
</evidence>
<proteinExistence type="predicted"/>
<feature type="transmembrane region" description="Helical" evidence="1">
    <location>
        <begin position="77"/>
        <end position="97"/>
    </location>
</feature>
<keyword evidence="1" id="KW-0812">Transmembrane</keyword>
<evidence type="ECO:0000313" key="2">
    <source>
        <dbReference type="EMBL" id="QMT98360.1"/>
    </source>
</evidence>
<dbReference type="EMBL" id="CP059674">
    <property type="protein sequence ID" value="QMT98360.1"/>
    <property type="molecule type" value="Genomic_DNA"/>
</dbReference>
<keyword evidence="1" id="KW-1133">Transmembrane helix</keyword>
<dbReference type="RefSeq" id="WP_182078647.1">
    <property type="nucleotide sequence ID" value="NZ_CP059674.1"/>
</dbReference>
<gene>
    <name evidence="2" type="ORF">H3143_02555</name>
</gene>
<feature type="transmembrane region" description="Helical" evidence="1">
    <location>
        <begin position="159"/>
        <end position="181"/>
    </location>
</feature>
<keyword evidence="3" id="KW-1185">Reference proteome</keyword>
<accession>A0A7D7YFY6</accession>
<dbReference type="Proteomes" id="UP000514704">
    <property type="component" value="Chromosome"/>
</dbReference>
<organism evidence="2 3">
    <name type="scientific">Mycoplasma tullyi</name>
    <dbReference type="NCBI Taxonomy" id="1612150"/>
    <lineage>
        <taxon>Bacteria</taxon>
        <taxon>Bacillati</taxon>
        <taxon>Mycoplasmatota</taxon>
        <taxon>Mollicutes</taxon>
        <taxon>Mycoplasmataceae</taxon>
        <taxon>Mycoplasma</taxon>
    </lineage>
</organism>
<name>A0A7D7YFY6_9MOLU</name>
<dbReference type="AlphaFoldDB" id="A0A7D7YFY6"/>
<evidence type="ECO:0000313" key="3">
    <source>
        <dbReference type="Proteomes" id="UP000514704"/>
    </source>
</evidence>
<sequence>MGKSKPLKTGYNHYSNNYVNSLNKNDLTDDKIDNTINQKGLKYPRGWFGFSFCLIVVVIALFLLIFVKRNVPPKTQILDATTISSGIGFLFHAIGFINRQKIFMMLKYKFKKLELFFSLKKHREKRDFLYDHNNATNYIKSYEDYLTYAVEKNKASFKVFYITFLIYAIWFLVSVIISFSLS</sequence>
<reference evidence="2 3" key="1">
    <citation type="journal article" date="2017" name="Int. J. Syst. Evol. Microbiol.">
        <title>Mycoplasma tullyi sp. nov., isolated from penguins of the genus Spheniscus.</title>
        <authorList>
            <person name="Yavari C.A."/>
            <person name="Ramirez A.S."/>
            <person name="Nicholas R.A.J."/>
            <person name="Radford A.D."/>
            <person name="Darby A.C."/>
            <person name="Bradbury J.M."/>
        </authorList>
    </citation>
    <scope>NUCLEOTIDE SEQUENCE [LARGE SCALE GENOMIC DNA]</scope>
    <source>
        <strain evidence="2 3">56A97T</strain>
    </source>
</reference>
<protein>
    <submittedName>
        <fullName evidence="2">DUF3899 domain-containing protein</fullName>
    </submittedName>
</protein>
<keyword evidence="1" id="KW-0472">Membrane</keyword>
<feature type="transmembrane region" description="Helical" evidence="1">
    <location>
        <begin position="47"/>
        <end position="65"/>
    </location>
</feature>
<dbReference type="KEGG" id="mtuy:H3143_02555"/>